<accession>A0A843VXT5</accession>
<gene>
    <name evidence="1" type="ORF">Taro_036535</name>
</gene>
<feature type="non-terminal residue" evidence="1">
    <location>
        <position position="93"/>
    </location>
</feature>
<evidence type="ECO:0000313" key="2">
    <source>
        <dbReference type="Proteomes" id="UP000652761"/>
    </source>
</evidence>
<proteinExistence type="predicted"/>
<keyword evidence="2" id="KW-1185">Reference proteome</keyword>
<name>A0A843VXT5_COLES</name>
<organism evidence="1 2">
    <name type="scientific">Colocasia esculenta</name>
    <name type="common">Wild taro</name>
    <name type="synonym">Arum esculentum</name>
    <dbReference type="NCBI Taxonomy" id="4460"/>
    <lineage>
        <taxon>Eukaryota</taxon>
        <taxon>Viridiplantae</taxon>
        <taxon>Streptophyta</taxon>
        <taxon>Embryophyta</taxon>
        <taxon>Tracheophyta</taxon>
        <taxon>Spermatophyta</taxon>
        <taxon>Magnoliopsida</taxon>
        <taxon>Liliopsida</taxon>
        <taxon>Araceae</taxon>
        <taxon>Aroideae</taxon>
        <taxon>Colocasieae</taxon>
        <taxon>Colocasia</taxon>
    </lineage>
</organism>
<dbReference type="EMBL" id="NMUH01003090">
    <property type="protein sequence ID" value="MQM03753.1"/>
    <property type="molecule type" value="Genomic_DNA"/>
</dbReference>
<evidence type="ECO:0000313" key="1">
    <source>
        <dbReference type="EMBL" id="MQM03753.1"/>
    </source>
</evidence>
<protein>
    <submittedName>
        <fullName evidence="1">Uncharacterized protein</fullName>
    </submittedName>
</protein>
<dbReference type="Proteomes" id="UP000652761">
    <property type="component" value="Unassembled WGS sequence"/>
</dbReference>
<dbReference type="AlphaFoldDB" id="A0A843VXT5"/>
<reference evidence="1" key="1">
    <citation type="submission" date="2017-07" db="EMBL/GenBank/DDBJ databases">
        <title>Taro Niue Genome Assembly and Annotation.</title>
        <authorList>
            <person name="Atibalentja N."/>
            <person name="Keating K."/>
            <person name="Fields C.J."/>
        </authorList>
    </citation>
    <scope>NUCLEOTIDE SEQUENCE</scope>
    <source>
        <strain evidence="1">Niue_2</strain>
        <tissue evidence="1">Leaf</tissue>
    </source>
</reference>
<sequence length="93" mass="11645">MNMHVFYYHLKIWFEDDMRLLQVGGERVVGGDLLPFLHLHHWQEDPRPLHVYHWQQDLRPLHLYHRRPLHLHRRWRVDLHLLHQSQVCSFTFI</sequence>
<comment type="caution">
    <text evidence="1">The sequence shown here is derived from an EMBL/GenBank/DDBJ whole genome shotgun (WGS) entry which is preliminary data.</text>
</comment>